<evidence type="ECO:0000313" key="3">
    <source>
        <dbReference type="WBParaSite" id="maker-uti_cns_0005431-snap-gene-0.8-mRNA-1"/>
    </source>
</evidence>
<dbReference type="AlphaFoldDB" id="A0A1I8HCZ6"/>
<name>A0A1I8HCZ6_9PLAT</name>
<dbReference type="InterPro" id="IPR035940">
    <property type="entry name" value="CAP_sf"/>
</dbReference>
<keyword evidence="2" id="KW-1185">Reference proteome</keyword>
<organism evidence="2 3">
    <name type="scientific">Macrostomum lignano</name>
    <dbReference type="NCBI Taxonomy" id="282301"/>
    <lineage>
        <taxon>Eukaryota</taxon>
        <taxon>Metazoa</taxon>
        <taxon>Spiralia</taxon>
        <taxon>Lophotrochozoa</taxon>
        <taxon>Platyhelminthes</taxon>
        <taxon>Rhabditophora</taxon>
        <taxon>Macrostomorpha</taxon>
        <taxon>Macrostomida</taxon>
        <taxon>Macrostomidae</taxon>
        <taxon>Macrostomum</taxon>
    </lineage>
</organism>
<dbReference type="Pfam" id="PF00188">
    <property type="entry name" value="CAP"/>
    <property type="match status" value="1"/>
</dbReference>
<dbReference type="OrthoDB" id="337038at2759"/>
<dbReference type="WBParaSite" id="maker-uti_cns_0005431-snap-gene-0.8-mRNA-1">
    <property type="protein sequence ID" value="maker-uti_cns_0005431-snap-gene-0.8-mRNA-1"/>
    <property type="gene ID" value="maker-uti_cns_0005431-snap-gene-0.8"/>
</dbReference>
<dbReference type="Proteomes" id="UP000095280">
    <property type="component" value="Unplaced"/>
</dbReference>
<accession>A0A1I8HCZ6</accession>
<reference evidence="3" key="1">
    <citation type="submission" date="2016-11" db="UniProtKB">
        <authorList>
            <consortium name="WormBaseParasite"/>
        </authorList>
    </citation>
    <scope>IDENTIFICATION</scope>
</reference>
<dbReference type="STRING" id="282301.A0A1I8HCZ6"/>
<dbReference type="Gene3D" id="3.40.33.10">
    <property type="entry name" value="CAP"/>
    <property type="match status" value="1"/>
</dbReference>
<dbReference type="SUPFAM" id="SSF55797">
    <property type="entry name" value="PR-1-like"/>
    <property type="match status" value="1"/>
</dbReference>
<evidence type="ECO:0000259" key="1">
    <source>
        <dbReference type="Pfam" id="PF00188"/>
    </source>
</evidence>
<dbReference type="InterPro" id="IPR014044">
    <property type="entry name" value="CAP_dom"/>
</dbReference>
<proteinExistence type="predicted"/>
<feature type="domain" description="SCP" evidence="1">
    <location>
        <begin position="9"/>
        <end position="142"/>
    </location>
</feature>
<evidence type="ECO:0000313" key="2">
    <source>
        <dbReference type="Proteomes" id="UP000095280"/>
    </source>
</evidence>
<sequence>MEKFNLECLERVNEIRRMFCAPPLKLRLSLIIRPEHVASSYSGAQDWADNLAALDAMQSDLEATKFGIGECICRLFSEKFISFSGSAVIDTWFDEALEFKGSQWAEKSCRPVNFLQLVWPQTRYCGFGFSVSNASSAVYTVGRFKPMLPIKNEVLVAQFNQHVQKVEAHHSMTIKTLLSDKIPPDVSYVKRNLNCNIPVGPSGRQDHLQALNVHYRLSHLIRQTRVSNKVESHRVGLVYVNDQSEKLNDVIIVMQKDEE</sequence>
<protein>
    <submittedName>
        <fullName evidence="3">SCP domain-containing protein</fullName>
    </submittedName>
</protein>